<protein>
    <recommendedName>
        <fullName evidence="3">Nudix hydrolase domain-containing protein</fullName>
    </recommendedName>
</protein>
<accession>A0A1F8BX11</accession>
<sequence>MNKDKEKREADQALPWGVGVIIRHSTEPDKVLVVQEATSDGNIGKEVGMLTFPSGHVEFGETPEQAALREVLEETGYRIEIDYLLGQYTIPGIVGFALVANVVAEPDWSFIRPDDVLNVAWVSINEFVNGGSNLRPGNQAAVEDYLAGRREVIRDLR</sequence>
<organism evidence="4 5">
    <name type="scientific">Candidatus Woesebacteria bacterium RIFCSPLOWO2_01_FULL_44_14</name>
    <dbReference type="NCBI Taxonomy" id="1802525"/>
    <lineage>
        <taxon>Bacteria</taxon>
        <taxon>Candidatus Woeseibacteriota</taxon>
    </lineage>
</organism>
<dbReference type="SUPFAM" id="SSF55811">
    <property type="entry name" value="Nudix"/>
    <property type="match status" value="1"/>
</dbReference>
<name>A0A1F8BX11_9BACT</name>
<dbReference type="Proteomes" id="UP000178429">
    <property type="component" value="Unassembled WGS sequence"/>
</dbReference>
<evidence type="ECO:0000256" key="1">
    <source>
        <dbReference type="ARBA" id="ARBA00022801"/>
    </source>
</evidence>
<evidence type="ECO:0000256" key="2">
    <source>
        <dbReference type="RuleBase" id="RU003476"/>
    </source>
</evidence>
<dbReference type="STRING" id="1802525.A2975_00715"/>
<evidence type="ECO:0000313" key="5">
    <source>
        <dbReference type="Proteomes" id="UP000178429"/>
    </source>
</evidence>
<evidence type="ECO:0000259" key="3">
    <source>
        <dbReference type="PROSITE" id="PS51462"/>
    </source>
</evidence>
<feature type="domain" description="Nudix hydrolase" evidence="3">
    <location>
        <begin position="13"/>
        <end position="147"/>
    </location>
</feature>
<dbReference type="Pfam" id="PF00293">
    <property type="entry name" value="NUDIX"/>
    <property type="match status" value="1"/>
</dbReference>
<dbReference type="PRINTS" id="PR00502">
    <property type="entry name" value="NUDIXFAMILY"/>
</dbReference>
<comment type="similarity">
    <text evidence="2">Belongs to the Nudix hydrolase family.</text>
</comment>
<dbReference type="InterPro" id="IPR020476">
    <property type="entry name" value="Nudix_hydrolase"/>
</dbReference>
<comment type="caution">
    <text evidence="4">The sequence shown here is derived from an EMBL/GenBank/DDBJ whole genome shotgun (WGS) entry which is preliminary data.</text>
</comment>
<evidence type="ECO:0000313" key="4">
    <source>
        <dbReference type="EMBL" id="OGM68596.1"/>
    </source>
</evidence>
<dbReference type="PANTHER" id="PTHR43736:SF1">
    <property type="entry name" value="DIHYDRONEOPTERIN TRIPHOSPHATE DIPHOSPHATASE"/>
    <property type="match status" value="1"/>
</dbReference>
<keyword evidence="1 2" id="KW-0378">Hydrolase</keyword>
<gene>
    <name evidence="4" type="ORF">A2975_00715</name>
</gene>
<dbReference type="Gene3D" id="3.90.79.10">
    <property type="entry name" value="Nucleoside Triphosphate Pyrophosphohydrolase"/>
    <property type="match status" value="1"/>
</dbReference>
<dbReference type="PROSITE" id="PS00893">
    <property type="entry name" value="NUDIX_BOX"/>
    <property type="match status" value="1"/>
</dbReference>
<dbReference type="GO" id="GO:0016787">
    <property type="term" value="F:hydrolase activity"/>
    <property type="evidence" value="ECO:0007669"/>
    <property type="project" value="UniProtKB-KW"/>
</dbReference>
<dbReference type="InterPro" id="IPR015797">
    <property type="entry name" value="NUDIX_hydrolase-like_dom_sf"/>
</dbReference>
<dbReference type="AlphaFoldDB" id="A0A1F8BX11"/>
<dbReference type="PANTHER" id="PTHR43736">
    <property type="entry name" value="ADP-RIBOSE PYROPHOSPHATASE"/>
    <property type="match status" value="1"/>
</dbReference>
<reference evidence="4 5" key="1">
    <citation type="journal article" date="2016" name="Nat. Commun.">
        <title>Thousands of microbial genomes shed light on interconnected biogeochemical processes in an aquifer system.</title>
        <authorList>
            <person name="Anantharaman K."/>
            <person name="Brown C.T."/>
            <person name="Hug L.A."/>
            <person name="Sharon I."/>
            <person name="Castelle C.J."/>
            <person name="Probst A.J."/>
            <person name="Thomas B.C."/>
            <person name="Singh A."/>
            <person name="Wilkins M.J."/>
            <person name="Karaoz U."/>
            <person name="Brodie E.L."/>
            <person name="Williams K.H."/>
            <person name="Hubbard S.S."/>
            <person name="Banfield J.F."/>
        </authorList>
    </citation>
    <scope>NUCLEOTIDE SEQUENCE [LARGE SCALE GENOMIC DNA]</scope>
</reference>
<dbReference type="InterPro" id="IPR000086">
    <property type="entry name" value="NUDIX_hydrolase_dom"/>
</dbReference>
<dbReference type="EMBL" id="MGHL01000022">
    <property type="protein sequence ID" value="OGM68596.1"/>
    <property type="molecule type" value="Genomic_DNA"/>
</dbReference>
<proteinExistence type="inferred from homology"/>
<dbReference type="InterPro" id="IPR020084">
    <property type="entry name" value="NUDIX_hydrolase_CS"/>
</dbReference>
<dbReference type="PROSITE" id="PS51462">
    <property type="entry name" value="NUDIX"/>
    <property type="match status" value="1"/>
</dbReference>